<dbReference type="KEGG" id="vg:29059836"/>
<dbReference type="Proteomes" id="UP000203219">
    <property type="component" value="Segment"/>
</dbReference>
<organism evidence="1 2">
    <name type="scientific">Bacillus phage SalinJah</name>
    <dbReference type="NCBI Taxonomy" id="1837830"/>
    <lineage>
        <taxon>Viruses</taxon>
        <taxon>Duplodnaviria</taxon>
        <taxon>Heunggongvirae</taxon>
        <taxon>Uroviricota</taxon>
        <taxon>Caudoviricetes</taxon>
        <taxon>Herelleviridae</taxon>
        <taxon>Bastillevirinae</taxon>
        <taxon>Wphvirus</taxon>
        <taxon>Wphvirus BPS13</taxon>
    </lineage>
</organism>
<proteinExistence type="predicted"/>
<sequence length="102" mass="11570">MKIPKEMKLVVFAVKMSSTEYSYNWSLVKPTGEVVDFGTTTEDRTQGIVKGKLLHIEDSMYIVTRAELVVLDNKVTKETISMLEVDDDQWVINLVDKMKGGN</sequence>
<name>A0A173GB65_9CAUD</name>
<reference evidence="2" key="1">
    <citation type="submission" date="2016-04" db="EMBL/GenBank/DDBJ databases">
        <authorList>
            <person name="Adebesin M.O."/>
            <person name="Ahama K."/>
            <person name="Alekasir E.M."/>
            <person name="Ali S."/>
            <person name="Aligholizadeh E."/>
            <person name="Allison J.M."/>
            <person name="Alzaher A."/>
            <person name="Andaya C.D."/>
            <person name="Asfaw S."/>
            <person name="Bansal N."/>
            <person name="Beauchard M.A."/>
            <person name="Betancourt K.A."/>
            <person name="Bhatia B."/>
            <person name="Boretti N.A."/>
            <person name="Brondi J.N."/>
            <person name="Byrd C.E."/>
            <person name="Cao A."/>
            <person name="Cardosa E.A."/>
            <person name="Carter A."/>
            <person name="Chen S."/>
            <person name="Chen Y."/>
            <person name="Clara V.K."/>
            <person name="Cobuzzi M."/>
            <person name="Conn O.L."/>
            <person name="Crosby I.A."/>
            <person name="Daly S.B."/>
            <person name="Depaz I.X."/>
            <person name="Dhaurali S."/>
            <person name="Dowdy K.M."/>
            <person name="Edokobi N.B."/>
            <person name="Ekanayake A.B."/>
            <person name="Ekekwe S.O."/>
            <person name="Emond M.A."/>
            <person name="Endres L."/>
            <person name="Eng S."/>
            <person name="Felkoski S.A."/>
            <person name="Gant C.D."/>
            <person name="Gaskin B."/>
            <person name="Gondal S."/>
            <person name="Gutmann J."/>
            <person name="Ha T.-A."/>
            <person name="Habteyes H."/>
            <person name="Hariri O."/>
            <person name="Healey R.M."/>
            <person name="Heins J.L."/>
            <person name="Henderson A.L."/>
            <person name="Hernandez F.M."/>
            <person name="Hoang P.T."/>
            <person name="Hope K.T."/>
            <person name="Husna A."/>
            <person name="Hussain A."/>
            <person name="Imani O."/>
            <person name="Jackson N.L."/>
            <person name="Jacob V.M."/>
            <person name="Kang C."/>
            <person name="Kantov R.M."/>
            <person name="Kavuru S."/>
            <person name="Kerr M.S."/>
            <person name="Khan O.A."/>
            <person name="Khan T.M."/>
            <person name="King T."/>
            <person name="Kulkarni R."/>
            <person name="Li A."/>
            <person name="Maczka C."/>
            <person name="Maisonet E."/>
            <person name="Majethia P.M."/>
            <person name="Malik D.A."/>
            <person name="Mariam A."/>
            <person name="Marquess E.B."/>
            <person name="Mattison J."/>
            <person name="Mcdonald N."/>
            <person name="Mehr S."/>
            <person name="Mengers S.R."/>
            <person name="Michaels D.P."/>
            <person name="Mondal S."/>
            <person name="Monney D.B."/>
            <person name="Nakhleh S.I."/>
            <person name="Ndubuizu N.C."/>
            <person name="Nguyen A.H."/>
            <person name="Nguyen K.M."/>
            <person name="Nguyen M.T."/>
            <person name="Nicholas M.L."/>
            <person name="Nimalan J.P."/>
            <person name="O'Connell R.A."/>
            <person name="Odoi E."/>
            <person name="Ojo L."/>
            <person name="Okoye A.E."/>
            <person name="Olateru-Olagbegi O."/>
            <person name="Osei K.V."/>
            <person name="Osei-Tutu A."/>
            <person name="Palilla A.M."/>
            <person name="Pancholi S."/>
            <person name="Park J.H."/>
            <person name="Patel K."/>
            <person name="Patel P."/>
            <person name="Pennington E."/>
            <person name="Peterson R.E."/>
            <person name="Pon J."/>
            <person name="Pourkarim H."/>
            <person name="Reed M.L."/>
            <person name="Rottman V."/>
            <person name="Salazar J."/>
            <person name="Samet S."/>
            <person name="Sendze O."/>
            <person name="Stelmack M.A."/>
            <person name="Stinnett R."/>
            <person name="Tchouaga A.L."/>
            <person name="Thompson E.M."/>
            <person name="Tran N.G."/>
            <person name="Truong T."/>
            <person name="Udo J.A."/>
            <person name="Verona L.T."/>
            <person name="Vu T.-Q."/>
            <person name="Wade J."/>
            <person name="Wang N.Q."/>
            <person name="Waters Z.M."/>
            <person name="Wellman R.J."/>
            <person name="Woldegabreal S."/>
            <person name="Yee A.C."/>
            <person name="Yirefu M."/>
            <person name="Zahangir S."/>
            <person name="Zhai Y."/>
            <person name="Devine C.L."/>
            <person name="Liao K."/>
            <person name="Prasad P.K."/>
            <person name="Ruthenberg K.J."/>
            <person name="Shonk J.A."/>
            <person name="Way M."/>
            <person name="Yousufi H.K."/>
            <person name="Cao L."/>
            <person name="Fox J."/>
            <person name="Hobbs E."/>
            <person name="Kilic S."/>
            <person name="Nunn R."/>
            <person name="Patel R."/>
            <person name="Rubenstein M."/>
            <person name="Cresawn S.G."/>
            <person name="Russell D.A."/>
            <person name="Pope W.H."/>
            <person name="Jacobs-Sera D."/>
            <person name="Hendrix R.W."/>
            <person name="Hatfull G.F."/>
            <person name="Erill I."/>
            <person name="Caruso S.M."/>
        </authorList>
    </citation>
    <scope>NUCLEOTIDE SEQUENCE [LARGE SCALE GENOMIC DNA]</scope>
</reference>
<evidence type="ECO:0000313" key="2">
    <source>
        <dbReference type="Proteomes" id="UP000203219"/>
    </source>
</evidence>
<dbReference type="RefSeq" id="YP_009282118.1">
    <property type="nucleotide sequence ID" value="NC_031034.1"/>
</dbReference>
<evidence type="ECO:0000313" key="1">
    <source>
        <dbReference type="EMBL" id="ANH50584.1"/>
    </source>
</evidence>
<protein>
    <submittedName>
        <fullName evidence="1">Uncharacterized protein</fullName>
    </submittedName>
</protein>
<gene>
    <name evidence="1" type="ORF">SALINJAH_164</name>
</gene>
<dbReference type="EMBL" id="KX011169">
    <property type="protein sequence ID" value="ANH50584.1"/>
    <property type="molecule type" value="Genomic_DNA"/>
</dbReference>
<accession>A0A173GB65</accession>
<dbReference type="GeneID" id="29059836"/>